<evidence type="ECO:0000256" key="1">
    <source>
        <dbReference type="PROSITE-ProRule" id="PRU00175"/>
    </source>
</evidence>
<dbReference type="AlphaFoldDB" id="A0A0D7BQ39"/>
<dbReference type="PANTHER" id="PTHR22696:SF1">
    <property type="entry name" value="E3 UBIQUITIN-PROTEIN LIGASE RNF26"/>
    <property type="match status" value="1"/>
</dbReference>
<dbReference type="PANTHER" id="PTHR22696">
    <property type="entry name" value="E3 UBIQUITIN-PROTEIN LIGASE RNF26"/>
    <property type="match status" value="1"/>
</dbReference>
<feature type="region of interest" description="Disordered" evidence="2">
    <location>
        <begin position="546"/>
        <end position="606"/>
    </location>
</feature>
<dbReference type="GO" id="GO:0061630">
    <property type="term" value="F:ubiquitin protein ligase activity"/>
    <property type="evidence" value="ECO:0007669"/>
    <property type="project" value="TreeGrafter"/>
</dbReference>
<keyword evidence="1" id="KW-0479">Metal-binding</keyword>
<dbReference type="InterPro" id="IPR013083">
    <property type="entry name" value="Znf_RING/FYVE/PHD"/>
</dbReference>
<dbReference type="GO" id="GO:0008270">
    <property type="term" value="F:zinc ion binding"/>
    <property type="evidence" value="ECO:0007669"/>
    <property type="project" value="UniProtKB-KW"/>
</dbReference>
<feature type="transmembrane region" description="Helical" evidence="3">
    <location>
        <begin position="341"/>
        <end position="368"/>
    </location>
</feature>
<dbReference type="InterPro" id="IPR001841">
    <property type="entry name" value="Znf_RING"/>
</dbReference>
<dbReference type="Gene3D" id="3.30.40.10">
    <property type="entry name" value="Zinc/RING finger domain, C3HC4 (zinc finger)"/>
    <property type="match status" value="1"/>
</dbReference>
<dbReference type="Proteomes" id="UP000054007">
    <property type="component" value="Unassembled WGS sequence"/>
</dbReference>
<feature type="transmembrane region" description="Helical" evidence="3">
    <location>
        <begin position="156"/>
        <end position="179"/>
    </location>
</feature>
<dbReference type="GO" id="GO:0016567">
    <property type="term" value="P:protein ubiquitination"/>
    <property type="evidence" value="ECO:0007669"/>
    <property type="project" value="TreeGrafter"/>
</dbReference>
<feature type="transmembrane region" description="Helical" evidence="3">
    <location>
        <begin position="85"/>
        <end position="104"/>
    </location>
</feature>
<evidence type="ECO:0000313" key="6">
    <source>
        <dbReference type="Proteomes" id="UP000054007"/>
    </source>
</evidence>
<feature type="domain" description="RING-type" evidence="4">
    <location>
        <begin position="680"/>
        <end position="723"/>
    </location>
</feature>
<sequence length="735" mass="81126">MSAVSAATASASASDSKFVGKGVIDALAAFPTRLLSAWTGDEGNTMDAAPIRGTWPPTAAKRFEVPTTEAATAAQAVTPTLPGPWAFFTSSYMLGLFAMAILMHRIQNIVVPTRPPGHSFGTRRRDRSFLRIVYDFILPLDVTRTTTRFVLHLPTLYFMGKMLLIWTILLAQACAMYPQRDSGLIAELGDWVKKQEMSQISWATFCAVCAAFCVEGFVKGLDGVGVGIAAHMQANTSPFNLVGYAFMLHIYSSPGTHTYRPLDLPSRPDKHIIFTIAIPLLQLTIFHVLSIHKRWSSHRLIPTALSSLLSLTHFHGTLLLHHTKLRTGSTKPSTPYPLLNYIPNIFETCLILTTVLTVVLNCLTQLLLSGGVVRPLLGLGGGSLWAPSWEEDFGVLLLRIGTASLEATGLRGWGNEVGTVIAAPPVAQQQLEYGSLDMTRAGVTMGAPGTTITTTTSSGRRKRRVLTTRGWRNEVRDVRLSTGERQDGTVGIVGVIWFSRGWFREAWRYLTKLWVIGWGLVGVGWDLVRGRKVRDGWMARTRMPQPVRRVAIPRQDRNHGRAEDSGADDDGLYERFRRGEDLSDDEGEWSEGDSPDEAFSDDGEDSANEWDEAVGLYAELQSDEAASSSALVAHAHMSHRGGSPLTRRQFRNMLTPPELEPRAPSRPPVAADDDSSRRNCVICVSEERQIICWPCRCLSMCDECRETLASRSSASKHRCPCCRKPVEGYSRIFIP</sequence>
<name>A0A0D7BQ39_9AGAR</name>
<reference evidence="5 6" key="1">
    <citation type="journal article" date="2015" name="Fungal Genet. Biol.">
        <title>Evolution of novel wood decay mechanisms in Agaricales revealed by the genome sequences of Fistulina hepatica and Cylindrobasidium torrendii.</title>
        <authorList>
            <person name="Floudas D."/>
            <person name="Held B.W."/>
            <person name="Riley R."/>
            <person name="Nagy L.G."/>
            <person name="Koehler G."/>
            <person name="Ransdell A.S."/>
            <person name="Younus H."/>
            <person name="Chow J."/>
            <person name="Chiniquy J."/>
            <person name="Lipzen A."/>
            <person name="Tritt A."/>
            <person name="Sun H."/>
            <person name="Haridas S."/>
            <person name="LaButti K."/>
            <person name="Ohm R.A."/>
            <person name="Kues U."/>
            <person name="Blanchette R.A."/>
            <person name="Grigoriev I.V."/>
            <person name="Minto R.E."/>
            <person name="Hibbett D.S."/>
        </authorList>
    </citation>
    <scope>NUCLEOTIDE SEQUENCE [LARGE SCALE GENOMIC DNA]</scope>
    <source>
        <strain evidence="5 6">FP15055 ss-10</strain>
    </source>
</reference>
<dbReference type="Pfam" id="PF13920">
    <property type="entry name" value="zf-C3HC4_3"/>
    <property type="match status" value="1"/>
</dbReference>
<keyword evidence="3" id="KW-1133">Transmembrane helix</keyword>
<evidence type="ECO:0000256" key="3">
    <source>
        <dbReference type="SAM" id="Phobius"/>
    </source>
</evidence>
<keyword evidence="3" id="KW-0472">Membrane</keyword>
<organism evidence="5 6">
    <name type="scientific">Cylindrobasidium torrendii FP15055 ss-10</name>
    <dbReference type="NCBI Taxonomy" id="1314674"/>
    <lineage>
        <taxon>Eukaryota</taxon>
        <taxon>Fungi</taxon>
        <taxon>Dikarya</taxon>
        <taxon>Basidiomycota</taxon>
        <taxon>Agaricomycotina</taxon>
        <taxon>Agaricomycetes</taxon>
        <taxon>Agaricomycetidae</taxon>
        <taxon>Agaricales</taxon>
        <taxon>Marasmiineae</taxon>
        <taxon>Physalacriaceae</taxon>
        <taxon>Cylindrobasidium</taxon>
    </lineage>
</organism>
<dbReference type="CDD" id="cd16616">
    <property type="entry name" value="mRING-HC-C4C4_Asi1p-like"/>
    <property type="match status" value="1"/>
</dbReference>
<feature type="compositionally biased region" description="Acidic residues" evidence="2">
    <location>
        <begin position="582"/>
        <end position="606"/>
    </location>
</feature>
<evidence type="ECO:0000313" key="5">
    <source>
        <dbReference type="EMBL" id="KIY72335.1"/>
    </source>
</evidence>
<dbReference type="EMBL" id="KN880444">
    <property type="protein sequence ID" value="KIY72335.1"/>
    <property type="molecule type" value="Genomic_DNA"/>
</dbReference>
<keyword evidence="3" id="KW-0812">Transmembrane</keyword>
<dbReference type="PROSITE" id="PS50089">
    <property type="entry name" value="ZF_RING_2"/>
    <property type="match status" value="1"/>
</dbReference>
<evidence type="ECO:0000259" key="4">
    <source>
        <dbReference type="PROSITE" id="PS50089"/>
    </source>
</evidence>
<feature type="compositionally biased region" description="Basic and acidic residues" evidence="2">
    <location>
        <begin position="572"/>
        <end position="581"/>
    </location>
</feature>
<keyword evidence="1" id="KW-0863">Zinc-finger</keyword>
<dbReference type="STRING" id="1314674.A0A0D7BQ39"/>
<protein>
    <recommendedName>
        <fullName evidence="4">RING-type domain-containing protein</fullName>
    </recommendedName>
</protein>
<gene>
    <name evidence="5" type="ORF">CYLTODRAFT_417918</name>
</gene>
<dbReference type="OrthoDB" id="66726at2759"/>
<accession>A0A0D7BQ39</accession>
<feature type="transmembrane region" description="Helical" evidence="3">
    <location>
        <begin position="271"/>
        <end position="289"/>
    </location>
</feature>
<keyword evidence="1" id="KW-0862">Zinc</keyword>
<dbReference type="GO" id="GO:0006511">
    <property type="term" value="P:ubiquitin-dependent protein catabolic process"/>
    <property type="evidence" value="ECO:0007669"/>
    <property type="project" value="TreeGrafter"/>
</dbReference>
<evidence type="ECO:0000256" key="2">
    <source>
        <dbReference type="SAM" id="MobiDB-lite"/>
    </source>
</evidence>
<keyword evidence="6" id="KW-1185">Reference proteome</keyword>
<proteinExistence type="predicted"/>
<feature type="compositionally biased region" description="Basic and acidic residues" evidence="2">
    <location>
        <begin position="554"/>
        <end position="564"/>
    </location>
</feature>